<dbReference type="Pfam" id="PF03065">
    <property type="entry name" value="Glyco_hydro_57"/>
    <property type="match status" value="1"/>
</dbReference>
<dbReference type="Proteomes" id="UP000648801">
    <property type="component" value="Unassembled WGS sequence"/>
</dbReference>
<name>A0A916RX28_9BACT</name>
<dbReference type="InterPro" id="IPR037090">
    <property type="entry name" value="57_glycoside_trans_central"/>
</dbReference>
<dbReference type="PANTHER" id="PTHR41695:SF1">
    <property type="entry name" value="1,4-ALPHA-GLUCAN BRANCHING ENZYME TK1436"/>
    <property type="match status" value="1"/>
</dbReference>
<evidence type="ECO:0000259" key="7">
    <source>
        <dbReference type="Pfam" id="PF09210"/>
    </source>
</evidence>
<evidence type="ECO:0000256" key="2">
    <source>
        <dbReference type="ARBA" id="ARBA00023277"/>
    </source>
</evidence>
<dbReference type="GO" id="GO:0030979">
    <property type="term" value="P:alpha-glucan biosynthetic process"/>
    <property type="evidence" value="ECO:0007669"/>
    <property type="project" value="InterPro"/>
</dbReference>
<dbReference type="InterPro" id="IPR011330">
    <property type="entry name" value="Glyco_hydro/deAcase_b/a-brl"/>
</dbReference>
<proteinExistence type="inferred from homology"/>
<dbReference type="SUPFAM" id="SSF88713">
    <property type="entry name" value="Glycoside hydrolase/deacetylase"/>
    <property type="match status" value="1"/>
</dbReference>
<feature type="binding site" evidence="4">
    <location>
        <position position="448"/>
    </location>
    <ligand>
        <name>substrate</name>
    </ligand>
</feature>
<reference evidence="8" key="2">
    <citation type="submission" date="2020-09" db="EMBL/GenBank/DDBJ databases">
        <authorList>
            <person name="Sun Q."/>
            <person name="Zhou Y."/>
        </authorList>
    </citation>
    <scope>NUCLEOTIDE SEQUENCE</scope>
    <source>
        <strain evidence="8">CGMCC 1.15447</strain>
    </source>
</reference>
<dbReference type="GO" id="GO:0003844">
    <property type="term" value="F:1,4-alpha-glucan branching enzyme activity"/>
    <property type="evidence" value="ECO:0007669"/>
    <property type="project" value="InterPro"/>
</dbReference>
<comment type="caution">
    <text evidence="8">The sequence shown here is derived from an EMBL/GenBank/DDBJ whole genome shotgun (WGS) entry which is preliminary data.</text>
</comment>
<comment type="similarity">
    <text evidence="1 5">Belongs to the glycosyl hydrolase 57 family.</text>
</comment>
<dbReference type="InterPro" id="IPR028995">
    <property type="entry name" value="Glyco_hydro_57/38_cen_sf"/>
</dbReference>
<accession>A0A916RX28</accession>
<evidence type="ECO:0000256" key="4">
    <source>
        <dbReference type="PIRSR" id="PIRSR640042-2"/>
    </source>
</evidence>
<dbReference type="SUPFAM" id="SSF88688">
    <property type="entry name" value="Families 57/38 glycoside transferase middle domain"/>
    <property type="match status" value="1"/>
</dbReference>
<feature type="binding site" evidence="4">
    <location>
        <position position="302"/>
    </location>
    <ligand>
        <name>substrate</name>
    </ligand>
</feature>
<feature type="domain" description="Glycoside hydrolase family 57 N-terminal" evidence="6">
    <location>
        <begin position="17"/>
        <end position="443"/>
    </location>
</feature>
<evidence type="ECO:0000256" key="1">
    <source>
        <dbReference type="ARBA" id="ARBA00006821"/>
    </source>
</evidence>
<reference evidence="8" key="1">
    <citation type="journal article" date="2014" name="Int. J. Syst. Evol. Microbiol.">
        <title>Complete genome sequence of Corynebacterium casei LMG S-19264T (=DSM 44701T), isolated from a smear-ripened cheese.</title>
        <authorList>
            <consortium name="US DOE Joint Genome Institute (JGI-PGF)"/>
            <person name="Walter F."/>
            <person name="Albersmeier A."/>
            <person name="Kalinowski J."/>
            <person name="Ruckert C."/>
        </authorList>
    </citation>
    <scope>NUCLEOTIDE SEQUENCE</scope>
    <source>
        <strain evidence="8">CGMCC 1.15447</strain>
    </source>
</reference>
<keyword evidence="2 5" id="KW-0119">Carbohydrate metabolism</keyword>
<evidence type="ECO:0000256" key="3">
    <source>
        <dbReference type="PIRSR" id="PIRSR640042-1"/>
    </source>
</evidence>
<dbReference type="InterPro" id="IPR040042">
    <property type="entry name" value="Branching_enz_MT3115-like"/>
</dbReference>
<evidence type="ECO:0000256" key="5">
    <source>
        <dbReference type="RuleBase" id="RU361196"/>
    </source>
</evidence>
<dbReference type="RefSeq" id="WP_229669016.1">
    <property type="nucleotide sequence ID" value="NZ_BMJB01000002.1"/>
</dbReference>
<sequence>MTKASPDKASRPAGFLTFTLHAHLPYVINHGTWPHGMEWLHEAAAETYLPLLRVLKNLERDQIRFNCNLNLSPILLEQLAHPVFKAEFPNYLTRKIVAAREDEAFFIQSGEAHLAEIARFWHRFFSEALEDFNEFDHDLIKAFRHFNDTGLINIITCGATHGYMPLLGTDESVRAQVRTAVDTHVRHIGRRPRGIWAPECGYRPAGYWHYPVACADGTTPAAFDRIGVEQALSESGIEFFFVDTHLVEESVRTPSPYQLLDGSVPTDAEIEQMMHKAHRSLYQPYYVDGPYDKRYATTIFPRDPRTGVQVWSGDSGYPGDGVYLDFHKKRWPGGHRYWRVTGPKVDMGDKQPYDPQQAAERVKAHASHFVHLVHEALQSGFKDEVPPILCAPFDAELFGHWWFEGPMWLEAIARTVYSYPTGIEMTSCAEYLDRYPRAGFIAMHEGSWGAEGTNHVWMNPETSWTWTHIYPAELYTREVATTGHWASSSLGKRIAQQLCRELLLLESSDWQFLITTGAARDYAEIRFLTHNDQFNEVKAIWQTFESTGSITPEQETRLAEIETRDNVFPDIDPELWAAGAKQQRIEAQSVVPPAAAATA</sequence>
<dbReference type="InterPro" id="IPR004300">
    <property type="entry name" value="Glyco_hydro_57_N"/>
</dbReference>
<dbReference type="Pfam" id="PF09210">
    <property type="entry name" value="BE_C"/>
    <property type="match status" value="1"/>
</dbReference>
<gene>
    <name evidence="8" type="ORF">GCM10011507_27990</name>
</gene>
<organism evidence="8 9">
    <name type="scientific">Edaphobacter acidisoli</name>
    <dbReference type="NCBI Taxonomy" id="2040573"/>
    <lineage>
        <taxon>Bacteria</taxon>
        <taxon>Pseudomonadati</taxon>
        <taxon>Acidobacteriota</taxon>
        <taxon>Terriglobia</taxon>
        <taxon>Terriglobales</taxon>
        <taxon>Acidobacteriaceae</taxon>
        <taxon>Edaphobacter</taxon>
    </lineage>
</organism>
<feature type="binding site" evidence="4">
    <location>
        <position position="319"/>
    </location>
    <ligand>
        <name>substrate</name>
    </ligand>
</feature>
<dbReference type="Gene3D" id="3.20.110.10">
    <property type="entry name" value="Glycoside hydrolase 38, N terminal domain"/>
    <property type="match status" value="1"/>
</dbReference>
<dbReference type="InterPro" id="IPR015293">
    <property type="entry name" value="BE_C"/>
</dbReference>
<dbReference type="InterPro" id="IPR027291">
    <property type="entry name" value="Glyco_hydro_38_N_sf"/>
</dbReference>
<dbReference type="Gene3D" id="1.20.1430.10">
    <property type="entry name" value="Families 57/38 glycoside transferase, middle domain"/>
    <property type="match status" value="1"/>
</dbReference>
<evidence type="ECO:0000259" key="6">
    <source>
        <dbReference type="Pfam" id="PF03065"/>
    </source>
</evidence>
<dbReference type="EMBL" id="BMJB01000002">
    <property type="protein sequence ID" value="GGA74993.1"/>
    <property type="molecule type" value="Genomic_DNA"/>
</dbReference>
<feature type="domain" description="1,4-alpha-glucan branching enzyme C-terminal" evidence="7">
    <location>
        <begin position="468"/>
        <end position="576"/>
    </location>
</feature>
<dbReference type="AlphaFoldDB" id="A0A916RX28"/>
<dbReference type="GO" id="GO:0005576">
    <property type="term" value="C:extracellular region"/>
    <property type="evidence" value="ECO:0007669"/>
    <property type="project" value="TreeGrafter"/>
</dbReference>
<evidence type="ECO:0000313" key="9">
    <source>
        <dbReference type="Proteomes" id="UP000648801"/>
    </source>
</evidence>
<keyword evidence="9" id="KW-1185">Reference proteome</keyword>
<evidence type="ECO:0000313" key="8">
    <source>
        <dbReference type="EMBL" id="GGA74993.1"/>
    </source>
</evidence>
<protein>
    <submittedName>
        <fullName evidence="8">1,4-alpha-glucan-branching protein</fullName>
    </submittedName>
</protein>
<feature type="active site" description="Proton donor" evidence="3">
    <location>
        <position position="394"/>
    </location>
</feature>
<feature type="binding site" evidence="4">
    <location>
        <position position="509"/>
    </location>
    <ligand>
        <name>substrate</name>
    </ligand>
</feature>
<feature type="active site" description="Nucleophile" evidence="3">
    <location>
        <position position="199"/>
    </location>
</feature>
<dbReference type="PANTHER" id="PTHR41695">
    <property type="entry name" value="1,4-ALPHA-GLUCAN BRANCHING ENZYME RV3031-RELATED"/>
    <property type="match status" value="1"/>
</dbReference>